<evidence type="ECO:0000256" key="11">
    <source>
        <dbReference type="PIRNR" id="PIRNR001461"/>
    </source>
</evidence>
<dbReference type="PIRSF" id="PIRSF001461">
    <property type="entry name" value="RPE"/>
    <property type="match status" value="1"/>
</dbReference>
<evidence type="ECO:0000256" key="9">
    <source>
        <dbReference type="ARBA" id="ARBA00023235"/>
    </source>
</evidence>
<comment type="pathway">
    <text evidence="10">Carbohydrate degradation.</text>
</comment>
<feature type="binding site" evidence="10">
    <location>
        <begin position="174"/>
        <end position="176"/>
    </location>
    <ligand>
        <name>substrate</name>
    </ligand>
</feature>
<sequence length="220" mass="23361">MIKIAPSILSADFAKLGAEIQDVEASGADYIHVDAMDGHFVPNLTIGPLIVEAIRPHTTLPLDVHLMLSNPDQYIEAFAKAGADIISVHVEACTHLHRTIQLIKQQGVKAGVVLNPATPVQSVVPILKDVDLVLQMSVNPGFGGQQFIEGVLGNISELAAYSKRDGYSFEIEVDGGVNTQTAKACLDAGATVLVAGSAIFGESDRRKAIQDIRHSQSGTQ</sequence>
<comment type="catalytic activity">
    <reaction evidence="1 10 11">
        <text>D-ribulose 5-phosphate = D-xylulose 5-phosphate</text>
        <dbReference type="Rhea" id="RHEA:13677"/>
        <dbReference type="ChEBI" id="CHEBI:57737"/>
        <dbReference type="ChEBI" id="CHEBI:58121"/>
        <dbReference type="EC" id="5.1.3.1"/>
    </reaction>
</comment>
<dbReference type="InterPro" id="IPR011060">
    <property type="entry name" value="RibuloseP-bd_barrel"/>
</dbReference>
<feature type="binding site" evidence="10">
    <location>
        <position position="7"/>
    </location>
    <ligand>
        <name>substrate</name>
    </ligand>
</feature>
<evidence type="ECO:0000256" key="10">
    <source>
        <dbReference type="HAMAP-Rule" id="MF_02227"/>
    </source>
</evidence>
<comment type="similarity">
    <text evidence="6 10 11">Belongs to the ribulose-phosphate 3-epimerase family.</text>
</comment>
<evidence type="ECO:0000256" key="8">
    <source>
        <dbReference type="ARBA" id="ARBA00022723"/>
    </source>
</evidence>
<dbReference type="Gene3D" id="3.20.20.70">
    <property type="entry name" value="Aldolase class I"/>
    <property type="match status" value="1"/>
</dbReference>
<comment type="function">
    <text evidence="10">Catalyzes the reversible epimerization of D-ribulose 5-phosphate to D-xylulose 5-phosphate.</text>
</comment>
<evidence type="ECO:0000256" key="6">
    <source>
        <dbReference type="ARBA" id="ARBA00009541"/>
    </source>
</evidence>
<accession>A0ABU9VJ14</accession>
<name>A0ABU9VJ14_9BACI</name>
<dbReference type="Proteomes" id="UP001418796">
    <property type="component" value="Unassembled WGS sequence"/>
</dbReference>
<organism evidence="12 13">
    <name type="scientific">Alkalicoccobacillus gibsonii</name>
    <dbReference type="NCBI Taxonomy" id="79881"/>
    <lineage>
        <taxon>Bacteria</taxon>
        <taxon>Bacillati</taxon>
        <taxon>Bacillota</taxon>
        <taxon>Bacilli</taxon>
        <taxon>Bacillales</taxon>
        <taxon>Bacillaceae</taxon>
        <taxon>Alkalicoccobacillus</taxon>
    </lineage>
</organism>
<evidence type="ECO:0000256" key="2">
    <source>
        <dbReference type="ARBA" id="ARBA00001936"/>
    </source>
</evidence>
<reference evidence="12 13" key="1">
    <citation type="submission" date="2024-03" db="EMBL/GenBank/DDBJ databases">
        <title>Bacilli Hybrid Assemblies.</title>
        <authorList>
            <person name="Kovac J."/>
        </authorList>
    </citation>
    <scope>NUCLEOTIDE SEQUENCE [LARGE SCALE GENOMIC DNA]</scope>
    <source>
        <strain evidence="12 13">FSL R7-0666</strain>
    </source>
</reference>
<comment type="caution">
    <text evidence="12">The sequence shown here is derived from an EMBL/GenBank/DDBJ whole genome shotgun (WGS) entry which is preliminary data.</text>
</comment>
<dbReference type="GO" id="GO:0004750">
    <property type="term" value="F:D-ribulose-phosphate 3-epimerase activity"/>
    <property type="evidence" value="ECO:0007669"/>
    <property type="project" value="UniProtKB-EC"/>
</dbReference>
<feature type="binding site" evidence="10">
    <location>
        <position position="174"/>
    </location>
    <ligand>
        <name>a divalent metal cation</name>
        <dbReference type="ChEBI" id="CHEBI:60240"/>
    </ligand>
</feature>
<evidence type="ECO:0000256" key="4">
    <source>
        <dbReference type="ARBA" id="ARBA00001947"/>
    </source>
</evidence>
<comment type="cofactor">
    <cofactor evidence="10">
        <name>a divalent metal cation</name>
        <dbReference type="ChEBI" id="CHEBI:60240"/>
    </cofactor>
    <text evidence="10">Binds 1 divalent metal cation per subunit.</text>
</comment>
<comment type="cofactor">
    <cofactor evidence="3">
        <name>Co(2+)</name>
        <dbReference type="ChEBI" id="CHEBI:48828"/>
    </cofactor>
</comment>
<comment type="cofactor">
    <cofactor evidence="4">
        <name>Zn(2+)</name>
        <dbReference type="ChEBI" id="CHEBI:29105"/>
    </cofactor>
</comment>
<feature type="binding site" evidence="10">
    <location>
        <begin position="141"/>
        <end position="144"/>
    </location>
    <ligand>
        <name>substrate</name>
    </ligand>
</feature>
<evidence type="ECO:0000256" key="5">
    <source>
        <dbReference type="ARBA" id="ARBA00001954"/>
    </source>
</evidence>
<evidence type="ECO:0000256" key="7">
    <source>
        <dbReference type="ARBA" id="ARBA00013188"/>
    </source>
</evidence>
<keyword evidence="13" id="KW-1185">Reference proteome</keyword>
<feature type="active site" description="Proton acceptor" evidence="10">
    <location>
        <position position="34"/>
    </location>
</feature>
<dbReference type="Pfam" id="PF00834">
    <property type="entry name" value="Ribul_P_3_epim"/>
    <property type="match status" value="1"/>
</dbReference>
<feature type="binding site" evidence="10">
    <location>
        <position position="32"/>
    </location>
    <ligand>
        <name>a divalent metal cation</name>
        <dbReference type="ChEBI" id="CHEBI:60240"/>
    </ligand>
</feature>
<gene>
    <name evidence="10 12" type="primary">rpe</name>
    <name evidence="12" type="ORF">MKY91_12100</name>
</gene>
<keyword evidence="8 10" id="KW-0479">Metal-binding</keyword>
<feature type="active site" description="Proton donor" evidence="10">
    <location>
        <position position="174"/>
    </location>
</feature>
<feature type="binding site" evidence="10">
    <location>
        <begin position="196"/>
        <end position="197"/>
    </location>
    <ligand>
        <name>substrate</name>
    </ligand>
</feature>
<evidence type="ECO:0000313" key="12">
    <source>
        <dbReference type="EMBL" id="MEN0643894.1"/>
    </source>
</evidence>
<feature type="binding site" evidence="10">
    <location>
        <position position="34"/>
    </location>
    <ligand>
        <name>a divalent metal cation</name>
        <dbReference type="ChEBI" id="CHEBI:60240"/>
    </ligand>
</feature>
<dbReference type="RefSeq" id="WP_343130708.1">
    <property type="nucleotide sequence ID" value="NZ_JBCITK010000001.1"/>
</dbReference>
<dbReference type="InterPro" id="IPR013785">
    <property type="entry name" value="Aldolase_TIM"/>
</dbReference>
<dbReference type="HAMAP" id="MF_02227">
    <property type="entry name" value="RPE"/>
    <property type="match status" value="1"/>
</dbReference>
<dbReference type="EC" id="5.1.3.1" evidence="7 10"/>
<evidence type="ECO:0000313" key="13">
    <source>
        <dbReference type="Proteomes" id="UP001418796"/>
    </source>
</evidence>
<dbReference type="InterPro" id="IPR000056">
    <property type="entry name" value="Ribul_P_3_epim-like"/>
</dbReference>
<dbReference type="CDD" id="cd00429">
    <property type="entry name" value="RPE"/>
    <property type="match status" value="1"/>
</dbReference>
<dbReference type="SUPFAM" id="SSF51366">
    <property type="entry name" value="Ribulose-phoshate binding barrel"/>
    <property type="match status" value="1"/>
</dbReference>
<dbReference type="NCBIfam" id="NF004076">
    <property type="entry name" value="PRK05581.1-4"/>
    <property type="match status" value="1"/>
</dbReference>
<dbReference type="EMBL" id="JBCITK010000001">
    <property type="protein sequence ID" value="MEN0643894.1"/>
    <property type="molecule type" value="Genomic_DNA"/>
</dbReference>
<dbReference type="PANTHER" id="PTHR11749">
    <property type="entry name" value="RIBULOSE-5-PHOSPHATE-3-EPIMERASE"/>
    <property type="match status" value="1"/>
</dbReference>
<keyword evidence="9 10" id="KW-0413">Isomerase</keyword>
<evidence type="ECO:0000256" key="3">
    <source>
        <dbReference type="ARBA" id="ARBA00001941"/>
    </source>
</evidence>
<feature type="binding site" evidence="10">
    <location>
        <position position="65"/>
    </location>
    <ligand>
        <name>substrate</name>
    </ligand>
</feature>
<evidence type="ECO:0000256" key="1">
    <source>
        <dbReference type="ARBA" id="ARBA00001782"/>
    </source>
</evidence>
<comment type="cofactor">
    <cofactor evidence="2">
        <name>Mn(2+)</name>
        <dbReference type="ChEBI" id="CHEBI:29035"/>
    </cofactor>
</comment>
<comment type="cofactor">
    <cofactor evidence="5">
        <name>Fe(2+)</name>
        <dbReference type="ChEBI" id="CHEBI:29033"/>
    </cofactor>
</comment>
<proteinExistence type="inferred from homology"/>
<feature type="binding site" evidence="10">
    <location>
        <position position="65"/>
    </location>
    <ligand>
        <name>a divalent metal cation</name>
        <dbReference type="ChEBI" id="CHEBI:60240"/>
    </ligand>
</feature>
<protein>
    <recommendedName>
        <fullName evidence="7 10">Ribulose-phosphate 3-epimerase</fullName>
        <ecNumber evidence="7 10">5.1.3.1</ecNumber>
    </recommendedName>
</protein>
<keyword evidence="10 11" id="KW-0119">Carbohydrate metabolism</keyword>
<dbReference type="InterPro" id="IPR026019">
    <property type="entry name" value="Ribul_P_3_epim"/>
</dbReference>
<dbReference type="NCBIfam" id="TIGR01163">
    <property type="entry name" value="rpe"/>
    <property type="match status" value="1"/>
</dbReference>